<dbReference type="InterPro" id="IPR050214">
    <property type="entry name" value="Cys_Synth/Cystath_Beta-Synth"/>
</dbReference>
<dbReference type="CDD" id="cd01561">
    <property type="entry name" value="CBS_like"/>
    <property type="match status" value="1"/>
</dbReference>
<evidence type="ECO:0000256" key="6">
    <source>
        <dbReference type="ARBA" id="ARBA00012331"/>
    </source>
</evidence>
<dbReference type="PROSITE" id="PS00165">
    <property type="entry name" value="DEHYDRATASE_SER_THR"/>
    <property type="match status" value="1"/>
</dbReference>
<name>A0ABT5ZS63_9ACTN</name>
<proteinExistence type="inferred from homology"/>
<gene>
    <name evidence="11" type="primary">sbnA</name>
    <name evidence="11" type="ORF">P3G67_26260</name>
</gene>
<dbReference type="NCBIfam" id="TIGR03945">
    <property type="entry name" value="PLP_SbnA_fam"/>
    <property type="match status" value="1"/>
</dbReference>
<sequence length="328" mass="35611">MPVISTAPELIESEVYIDLQQTLGRQLYVKCEGFNFGGSIKLRAAVSMVAAAGRDGLLKEDSILVESSSGNLGIALSVVAASKGLRFICVTDPRCNEASVQIMRALGTVVTVVDDAHPTGGYLRSRQDYVRALCAEDPRHLWLNQYVNEANWRAHYETTAPEIVKRFPDLDVLFIGVGTGGTIMGCSRYFRDNALPARVVAVDAVGSVTFGLPAAPRFIPGLGAGVRPPLVDRTVIDEVVHVTEVDTIRTCRMLARHGFLLGGSSGTVLSGSLDWLARNDPERRLTSVTLAPDLGDRYVATIYDDPWVLDHFGEQALGPLPEEGNRWC</sequence>
<dbReference type="PANTHER" id="PTHR10314">
    <property type="entry name" value="CYSTATHIONINE BETA-SYNTHASE"/>
    <property type="match status" value="1"/>
</dbReference>
<accession>A0ABT5ZS63</accession>
<comment type="similarity">
    <text evidence="4">Belongs to the cysteine synthase/cystathionine beta-synthase family. SbnA subfamily.</text>
</comment>
<dbReference type="Gene3D" id="3.40.50.1100">
    <property type="match status" value="2"/>
</dbReference>
<evidence type="ECO:0000256" key="7">
    <source>
        <dbReference type="ARBA" id="ARBA00016985"/>
    </source>
</evidence>
<dbReference type="EMBL" id="JARJBC010000019">
    <property type="protein sequence ID" value="MDF3292668.1"/>
    <property type="molecule type" value="Genomic_DNA"/>
</dbReference>
<comment type="pathway">
    <text evidence="3">Siderophore biosynthesis.</text>
</comment>
<keyword evidence="8" id="KW-0808">Transferase</keyword>
<evidence type="ECO:0000313" key="11">
    <source>
        <dbReference type="EMBL" id="MDF3292668.1"/>
    </source>
</evidence>
<evidence type="ECO:0000256" key="8">
    <source>
        <dbReference type="ARBA" id="ARBA00022679"/>
    </source>
</evidence>
<comment type="cofactor">
    <cofactor evidence="1">
        <name>pyridoxal 5'-phosphate</name>
        <dbReference type="ChEBI" id="CHEBI:597326"/>
    </cofactor>
</comment>
<evidence type="ECO:0000259" key="10">
    <source>
        <dbReference type="Pfam" id="PF00291"/>
    </source>
</evidence>
<dbReference type="PROSITE" id="PS00901">
    <property type="entry name" value="CYS_SYNTHASE"/>
    <property type="match status" value="1"/>
</dbReference>
<dbReference type="InterPro" id="IPR000634">
    <property type="entry name" value="Ser/Thr_deHydtase_PyrdxlP-BS"/>
</dbReference>
<protein>
    <recommendedName>
        <fullName evidence="7">N-(2-amino-2-carboxyethyl)-L-glutamate synthase</fullName>
        <ecNumber evidence="6">2.5.1.140</ecNumber>
    </recommendedName>
</protein>
<dbReference type="EC" id="2.5.1.140" evidence="6"/>
<dbReference type="InterPro" id="IPR036052">
    <property type="entry name" value="TrpB-like_PALP_sf"/>
</dbReference>
<evidence type="ECO:0000256" key="4">
    <source>
        <dbReference type="ARBA" id="ARBA00008519"/>
    </source>
</evidence>
<reference evidence="11 12" key="1">
    <citation type="submission" date="2023-03" db="EMBL/GenBank/DDBJ databases">
        <title>Draft genome sequence of Streptomyces sp. RB6PN23 isolated from peat swamp forest in Thailand.</title>
        <authorList>
            <person name="Klaysubun C."/>
            <person name="Duangmal K."/>
        </authorList>
    </citation>
    <scope>NUCLEOTIDE SEQUENCE [LARGE SCALE GENOMIC DNA]</scope>
    <source>
        <strain evidence="11 12">RB6PN23</strain>
    </source>
</reference>
<comment type="subunit">
    <text evidence="5">Homodimer.</text>
</comment>
<keyword evidence="9" id="KW-0663">Pyridoxal phosphate</keyword>
<dbReference type="SUPFAM" id="SSF53686">
    <property type="entry name" value="Tryptophan synthase beta subunit-like PLP-dependent enzymes"/>
    <property type="match status" value="1"/>
</dbReference>
<dbReference type="InterPro" id="IPR001926">
    <property type="entry name" value="TrpB-like_PALP"/>
</dbReference>
<evidence type="ECO:0000256" key="3">
    <source>
        <dbReference type="ARBA" id="ARBA00004924"/>
    </source>
</evidence>
<dbReference type="Pfam" id="PF00291">
    <property type="entry name" value="PALP"/>
    <property type="match status" value="1"/>
</dbReference>
<dbReference type="RefSeq" id="WP_276095720.1">
    <property type="nucleotide sequence ID" value="NZ_JARJBC010000019.1"/>
</dbReference>
<evidence type="ECO:0000256" key="9">
    <source>
        <dbReference type="ARBA" id="ARBA00022898"/>
    </source>
</evidence>
<organism evidence="11 12">
    <name type="scientific">Streptomyces silvisoli</name>
    <dbReference type="NCBI Taxonomy" id="3034235"/>
    <lineage>
        <taxon>Bacteria</taxon>
        <taxon>Bacillati</taxon>
        <taxon>Actinomycetota</taxon>
        <taxon>Actinomycetes</taxon>
        <taxon>Kitasatosporales</taxon>
        <taxon>Streptomycetaceae</taxon>
        <taxon>Streptomyces</taxon>
    </lineage>
</organism>
<feature type="domain" description="Tryptophan synthase beta chain-like PALP" evidence="10">
    <location>
        <begin position="19"/>
        <end position="289"/>
    </location>
</feature>
<dbReference type="InterPro" id="IPR023927">
    <property type="entry name" value="SbnA"/>
</dbReference>
<comment type="caution">
    <text evidence="11">The sequence shown here is derived from an EMBL/GenBank/DDBJ whole genome shotgun (WGS) entry which is preliminary data.</text>
</comment>
<evidence type="ECO:0000256" key="2">
    <source>
        <dbReference type="ARBA" id="ARBA00004056"/>
    </source>
</evidence>
<evidence type="ECO:0000256" key="1">
    <source>
        <dbReference type="ARBA" id="ARBA00001933"/>
    </source>
</evidence>
<comment type="function">
    <text evidence="2">Catalyzes the synthesis of N-((2S)-2-amino-2-carboxyethyl)-L-glutamate (ACEGA) from O-phospho-L-serine and L-glutamate. Involved in the biosynthesis of L-2,3-diaminopropionic acid (L-Dap), a precursor of staphyloferrin B and antibiotics.</text>
</comment>
<evidence type="ECO:0000256" key="5">
    <source>
        <dbReference type="ARBA" id="ARBA00011738"/>
    </source>
</evidence>
<dbReference type="Proteomes" id="UP001216579">
    <property type="component" value="Unassembled WGS sequence"/>
</dbReference>
<evidence type="ECO:0000313" key="12">
    <source>
        <dbReference type="Proteomes" id="UP001216579"/>
    </source>
</evidence>
<keyword evidence="12" id="KW-1185">Reference proteome</keyword>
<dbReference type="InterPro" id="IPR001216">
    <property type="entry name" value="P-phosphate_BS"/>
</dbReference>